<dbReference type="Gene3D" id="3.40.850.10">
    <property type="entry name" value="Kinesin motor domain"/>
    <property type="match status" value="1"/>
</dbReference>
<dbReference type="FunFam" id="3.40.850.10:FF:000019">
    <property type="entry name" value="Kinesin-like protein KIN-5D"/>
    <property type="match status" value="1"/>
</dbReference>
<evidence type="ECO:0000256" key="9">
    <source>
        <dbReference type="PROSITE-ProRule" id="PRU00283"/>
    </source>
</evidence>
<evidence type="ECO:0000256" key="3">
    <source>
        <dbReference type="ARBA" id="ARBA00022701"/>
    </source>
</evidence>
<evidence type="ECO:0000256" key="6">
    <source>
        <dbReference type="ARBA" id="ARBA00023175"/>
    </source>
</evidence>
<sequence>MLFLNRRRKAKSRRMNATSGIKKAGEANIAVSVRVRPLNRQEEVDGRKAVVKAEPLKNILVQRIQGAVNPSNREVQERFSFNSTFGPETSQEDLYNSVARPLVIETLHGYNSTIFCYGQTGTGKTFTMEGVDFNNWVHSSGEGILPESAGLIPRAVDDIFKHINESGVESTVRISHLEIYNEKLQDLLAPLDNAPEPKIFNGKGKDHMLISGLEEFVVKDTAEVLRFLKVSLEKRTTAQTGANERSSRSHCIFSLTVHMKETLADGDDVLKVGKLYLVDLAGSESATVSSHTQETRNINTSLLTLGKVIKELNEHHRHVSYRESKLTRLLQESLGGKAKTAMVATVAPTDAAVDQTLNTLRYAQQAMNVKNKPEANERRSRKNIVREYLSEIERLQRELAAIRSTEGVVHLPVERFNALEEQAKGGQTAAEKTAEIEAQLVAVGKEFDAARQTLTLTEHELERARSSVRTLKSELGTVYIERDALQQNEARARKTAKELNSELSASIGDITRLFNQLESHQIHETKTAEKVSRFQANLTALVGQLNESLDTMEAQYSGGISSGLQLLGERTAEGAEAIDELKSTLDSLHDKSGSTLVESIDSYIREEMATQTTEGSAADDLKSTIEALQKSIGATEANINGNLASLRVSIDSVDSTLFQTHEAVKQSTTKATKAVDGCRTTLKRTLHGLAESHSDAIAQLQQRMGSDVETTMASKVGLRRMATDLSSAFTAQIQSMAAEMMSEFTKRVEAAIDESVGRTRGYAGELDAFNRATSKAVQESAASVSDALKAVTESSVATEAAVGGLDTLSRSLSSLMPTKAQFDSIRDGLGVTANKVAALRQIRVDAGTDAARKLRNNIAQSMSADRTAISDITKSLESIRARLDAVAGDVESEMTTGTTEGALAVHTARQSATAIAKLSGVLDVEPIRPAGTPIAPRTMPAVSIPSPVKRTALINRYRTTHGTPSVAADRGRQGRALWASTLTPVQSTPTTPVGHQRETGFSPRPSSMSRPGPIDVPGTP</sequence>
<dbReference type="GO" id="GO:0051231">
    <property type="term" value="P:spindle elongation"/>
    <property type="evidence" value="ECO:0007669"/>
    <property type="project" value="TreeGrafter"/>
</dbReference>
<proteinExistence type="inferred from homology"/>
<gene>
    <name evidence="13" type="ORF">J8273_3360</name>
</gene>
<dbReference type="PANTHER" id="PTHR47970:SF12">
    <property type="entry name" value="KINESIN FAMILY MEMBER 11"/>
    <property type="match status" value="1"/>
</dbReference>
<evidence type="ECO:0000256" key="10">
    <source>
        <dbReference type="SAM" id="Coils"/>
    </source>
</evidence>
<dbReference type="InterPro" id="IPR027417">
    <property type="entry name" value="P-loop_NTPase"/>
</dbReference>
<feature type="domain" description="Kinesin motor" evidence="12">
    <location>
        <begin position="28"/>
        <end position="369"/>
    </location>
</feature>
<feature type="region of interest" description="Disordered" evidence="11">
    <location>
        <begin position="980"/>
        <end position="1020"/>
    </location>
</feature>
<evidence type="ECO:0000256" key="8">
    <source>
        <dbReference type="ARBA" id="ARBA00034704"/>
    </source>
</evidence>
<evidence type="ECO:0000256" key="2">
    <source>
        <dbReference type="ARBA" id="ARBA00022490"/>
    </source>
</evidence>
<dbReference type="GO" id="GO:0007018">
    <property type="term" value="P:microtubule-based movement"/>
    <property type="evidence" value="ECO:0007669"/>
    <property type="project" value="InterPro"/>
</dbReference>
<dbReference type="GO" id="GO:0008574">
    <property type="term" value="F:plus-end-directed microtubule motor activity"/>
    <property type="evidence" value="ECO:0007669"/>
    <property type="project" value="TreeGrafter"/>
</dbReference>
<dbReference type="OrthoDB" id="3176171at2759"/>
<keyword evidence="6 9" id="KW-0505">Motor protein</keyword>
<dbReference type="GO" id="GO:0008017">
    <property type="term" value="F:microtubule binding"/>
    <property type="evidence" value="ECO:0007669"/>
    <property type="project" value="InterPro"/>
</dbReference>
<evidence type="ECO:0000256" key="4">
    <source>
        <dbReference type="ARBA" id="ARBA00022741"/>
    </source>
</evidence>
<dbReference type="EMBL" id="JAHDYR010000025">
    <property type="protein sequence ID" value="KAG9393227.1"/>
    <property type="molecule type" value="Genomic_DNA"/>
</dbReference>
<evidence type="ECO:0000256" key="1">
    <source>
        <dbReference type="ARBA" id="ARBA00004245"/>
    </source>
</evidence>
<dbReference type="SMART" id="SM00129">
    <property type="entry name" value="KISc"/>
    <property type="match status" value="1"/>
</dbReference>
<comment type="similarity">
    <text evidence="8">Belongs to the TRAFAC class myosin-kinesin ATPase superfamily. Kinesin family. KIN-5/BimC subfamily.</text>
</comment>
<dbReference type="InterPro" id="IPR047149">
    <property type="entry name" value="KIF11-like"/>
</dbReference>
<dbReference type="AlphaFoldDB" id="A0A8J6B5E0"/>
<keyword evidence="4 9" id="KW-0547">Nucleotide-binding</keyword>
<dbReference type="PROSITE" id="PS00411">
    <property type="entry name" value="KINESIN_MOTOR_1"/>
    <property type="match status" value="1"/>
</dbReference>
<evidence type="ECO:0000256" key="11">
    <source>
        <dbReference type="SAM" id="MobiDB-lite"/>
    </source>
</evidence>
<keyword evidence="5 9" id="KW-0067">ATP-binding</keyword>
<name>A0A8J6B5E0_9EUKA</name>
<dbReference type="PROSITE" id="PS50067">
    <property type="entry name" value="KINESIN_MOTOR_2"/>
    <property type="match status" value="1"/>
</dbReference>
<feature type="coiled-coil region" evidence="10">
    <location>
        <begin position="378"/>
        <end position="405"/>
    </location>
</feature>
<dbReference type="Pfam" id="PF00225">
    <property type="entry name" value="Kinesin"/>
    <property type="match status" value="1"/>
</dbReference>
<keyword evidence="2" id="KW-0963">Cytoplasm</keyword>
<protein>
    <submittedName>
        <fullName evidence="13">Kinesin motor domain</fullName>
    </submittedName>
</protein>
<feature type="compositionally biased region" description="Low complexity" evidence="11">
    <location>
        <begin position="1002"/>
        <end position="1013"/>
    </location>
</feature>
<evidence type="ECO:0000256" key="5">
    <source>
        <dbReference type="ARBA" id="ARBA00022840"/>
    </source>
</evidence>
<keyword evidence="10" id="KW-0175">Coiled coil</keyword>
<evidence type="ECO:0000259" key="12">
    <source>
        <dbReference type="PROSITE" id="PS50067"/>
    </source>
</evidence>
<keyword evidence="14" id="KW-1185">Reference proteome</keyword>
<dbReference type="SUPFAM" id="SSF52540">
    <property type="entry name" value="P-loop containing nucleoside triphosphate hydrolases"/>
    <property type="match status" value="1"/>
</dbReference>
<dbReference type="InterPro" id="IPR001752">
    <property type="entry name" value="Kinesin_motor_dom"/>
</dbReference>
<dbReference type="PANTHER" id="PTHR47970">
    <property type="entry name" value="KINESIN-LIKE PROTEIN KIF11"/>
    <property type="match status" value="1"/>
</dbReference>
<dbReference type="PRINTS" id="PR00380">
    <property type="entry name" value="KINESINHEAVY"/>
</dbReference>
<accession>A0A8J6B5E0</accession>
<keyword evidence="7" id="KW-0206">Cytoskeleton</keyword>
<organism evidence="13 14">
    <name type="scientific">Carpediemonas membranifera</name>
    <dbReference type="NCBI Taxonomy" id="201153"/>
    <lineage>
        <taxon>Eukaryota</taxon>
        <taxon>Metamonada</taxon>
        <taxon>Carpediemonas-like organisms</taxon>
        <taxon>Carpediemonas</taxon>
    </lineage>
</organism>
<feature type="binding site" evidence="9">
    <location>
        <begin position="118"/>
        <end position="125"/>
    </location>
    <ligand>
        <name>ATP</name>
        <dbReference type="ChEBI" id="CHEBI:30616"/>
    </ligand>
</feature>
<keyword evidence="3" id="KW-0493">Microtubule</keyword>
<comment type="subcellular location">
    <subcellularLocation>
        <location evidence="1">Cytoplasm</location>
        <location evidence="1">Cytoskeleton</location>
    </subcellularLocation>
</comment>
<dbReference type="InterPro" id="IPR019821">
    <property type="entry name" value="Kinesin_motor_CS"/>
</dbReference>
<dbReference type="GO" id="GO:0090307">
    <property type="term" value="P:mitotic spindle assembly"/>
    <property type="evidence" value="ECO:0007669"/>
    <property type="project" value="TreeGrafter"/>
</dbReference>
<feature type="compositionally biased region" description="Polar residues" evidence="11">
    <location>
        <begin position="980"/>
        <end position="993"/>
    </location>
</feature>
<dbReference type="GO" id="GO:0005876">
    <property type="term" value="C:spindle microtubule"/>
    <property type="evidence" value="ECO:0007669"/>
    <property type="project" value="TreeGrafter"/>
</dbReference>
<feature type="coiled-coil region" evidence="10">
    <location>
        <begin position="454"/>
        <end position="502"/>
    </location>
</feature>
<dbReference type="Proteomes" id="UP000717585">
    <property type="component" value="Unassembled WGS sequence"/>
</dbReference>
<comment type="caution">
    <text evidence="13">The sequence shown here is derived from an EMBL/GenBank/DDBJ whole genome shotgun (WGS) entry which is preliminary data.</text>
</comment>
<dbReference type="InterPro" id="IPR036961">
    <property type="entry name" value="Kinesin_motor_dom_sf"/>
</dbReference>
<dbReference type="GO" id="GO:0005524">
    <property type="term" value="F:ATP binding"/>
    <property type="evidence" value="ECO:0007669"/>
    <property type="project" value="UniProtKB-UniRule"/>
</dbReference>
<evidence type="ECO:0000313" key="13">
    <source>
        <dbReference type="EMBL" id="KAG9393227.1"/>
    </source>
</evidence>
<dbReference type="GO" id="GO:0072686">
    <property type="term" value="C:mitotic spindle"/>
    <property type="evidence" value="ECO:0007669"/>
    <property type="project" value="TreeGrafter"/>
</dbReference>
<reference evidence="13" key="1">
    <citation type="submission" date="2021-05" db="EMBL/GenBank/DDBJ databases">
        <title>A free-living protist that lacks canonical eukaryotic 1 DNA replication and segregation systems.</title>
        <authorList>
            <person name="Salas-Leiva D.E."/>
            <person name="Tromer E.C."/>
            <person name="Curtis B.A."/>
            <person name="Jerlstrom-Hultqvist J."/>
            <person name="Kolisko M."/>
            <person name="Yi Z."/>
            <person name="Salas-Leiva J.S."/>
            <person name="Gallot-Lavallee L."/>
            <person name="Kops G.J.P.L."/>
            <person name="Archibald J.M."/>
            <person name="Simpson A.G.B."/>
            <person name="Roger A.J."/>
        </authorList>
    </citation>
    <scope>NUCLEOTIDE SEQUENCE</scope>
    <source>
        <strain evidence="13">BICM</strain>
    </source>
</reference>
<evidence type="ECO:0000256" key="7">
    <source>
        <dbReference type="ARBA" id="ARBA00023212"/>
    </source>
</evidence>
<evidence type="ECO:0000313" key="14">
    <source>
        <dbReference type="Proteomes" id="UP000717585"/>
    </source>
</evidence>